<dbReference type="PANTHER" id="PTHR38790:SF4">
    <property type="entry name" value="2EXR DOMAIN-CONTAINING PROTEIN"/>
    <property type="match status" value="1"/>
</dbReference>
<feature type="region of interest" description="Disordered" evidence="1">
    <location>
        <begin position="1"/>
        <end position="39"/>
    </location>
</feature>
<organism evidence="3 4">
    <name type="scientific">Paraphoma chrysanthemicola</name>
    <dbReference type="NCBI Taxonomy" id="798071"/>
    <lineage>
        <taxon>Eukaryota</taxon>
        <taxon>Fungi</taxon>
        <taxon>Dikarya</taxon>
        <taxon>Ascomycota</taxon>
        <taxon>Pezizomycotina</taxon>
        <taxon>Dothideomycetes</taxon>
        <taxon>Pleosporomycetidae</taxon>
        <taxon>Pleosporales</taxon>
        <taxon>Pleosporineae</taxon>
        <taxon>Phaeosphaeriaceae</taxon>
        <taxon>Paraphoma</taxon>
    </lineage>
</organism>
<dbReference type="EMBL" id="JAGMVJ010000017">
    <property type="protein sequence ID" value="KAH7078291.1"/>
    <property type="molecule type" value="Genomic_DNA"/>
</dbReference>
<feature type="domain" description="DUF7730" evidence="2">
    <location>
        <begin position="231"/>
        <end position="371"/>
    </location>
</feature>
<dbReference type="Pfam" id="PF24864">
    <property type="entry name" value="DUF7730"/>
    <property type="match status" value="1"/>
</dbReference>
<protein>
    <recommendedName>
        <fullName evidence="2">DUF7730 domain-containing protein</fullName>
    </recommendedName>
</protein>
<evidence type="ECO:0000259" key="2">
    <source>
        <dbReference type="Pfam" id="PF24864"/>
    </source>
</evidence>
<dbReference type="Proteomes" id="UP000813461">
    <property type="component" value="Unassembled WGS sequence"/>
</dbReference>
<feature type="compositionally biased region" description="Basic and acidic residues" evidence="1">
    <location>
        <begin position="13"/>
        <end position="35"/>
    </location>
</feature>
<evidence type="ECO:0000313" key="4">
    <source>
        <dbReference type="Proteomes" id="UP000813461"/>
    </source>
</evidence>
<dbReference type="PANTHER" id="PTHR38790">
    <property type="entry name" value="2EXR DOMAIN-CONTAINING PROTEIN-RELATED"/>
    <property type="match status" value="1"/>
</dbReference>
<evidence type="ECO:0000256" key="1">
    <source>
        <dbReference type="SAM" id="MobiDB-lite"/>
    </source>
</evidence>
<sequence length="414" mass="47358">MVKRTYSSRFKKRGEYQREPSRKRSKGNSDDELHWPLRPQASAALLKKVLRPSQPQPDSEDELAANIARRKNSASILDRALGGKLKTVKPKGQSIYGSREEFEATMQDQREEKKNNPKLNASYLPTPPSELQQQQTKHLNTFFPGLNGKAGKVISNISKPKTKPPIPTVSPTAIRATETSKVFEKIIKCAEPKEPYVPKQYEADRTPAPRRGLSGDRLSKEFRGNDLWSTNQNNSPFLRLPGAVRNRIYGYAFGGNTINICYETYRTTYINDQPAKQTPIFRYHCIAYDRLTNPFQEVRKGTIGIQHGLTLFNGVCRQLYLETASLPFQLNTIAFDSYNVMMNFLVIDRRLSRPQREAIHTLVLPDHLPASNILEFLPNLQRFYLGLYQYVALKGWYRVVREEGQLPAVVFTSY</sequence>
<dbReference type="OrthoDB" id="5413827at2759"/>
<dbReference type="InterPro" id="IPR056632">
    <property type="entry name" value="DUF7730"/>
</dbReference>
<accession>A0A8K0VVD1</accession>
<proteinExistence type="predicted"/>
<dbReference type="AlphaFoldDB" id="A0A8K0VVD1"/>
<comment type="caution">
    <text evidence="3">The sequence shown here is derived from an EMBL/GenBank/DDBJ whole genome shotgun (WGS) entry which is preliminary data.</text>
</comment>
<name>A0A8K0VVD1_9PLEO</name>
<keyword evidence="4" id="KW-1185">Reference proteome</keyword>
<gene>
    <name evidence="3" type="ORF">FB567DRAFT_631649</name>
</gene>
<evidence type="ECO:0000313" key="3">
    <source>
        <dbReference type="EMBL" id="KAH7078291.1"/>
    </source>
</evidence>
<reference evidence="3" key="1">
    <citation type="journal article" date="2021" name="Nat. Commun.">
        <title>Genetic determinants of endophytism in the Arabidopsis root mycobiome.</title>
        <authorList>
            <person name="Mesny F."/>
            <person name="Miyauchi S."/>
            <person name="Thiergart T."/>
            <person name="Pickel B."/>
            <person name="Atanasova L."/>
            <person name="Karlsson M."/>
            <person name="Huettel B."/>
            <person name="Barry K.W."/>
            <person name="Haridas S."/>
            <person name="Chen C."/>
            <person name="Bauer D."/>
            <person name="Andreopoulos W."/>
            <person name="Pangilinan J."/>
            <person name="LaButti K."/>
            <person name="Riley R."/>
            <person name="Lipzen A."/>
            <person name="Clum A."/>
            <person name="Drula E."/>
            <person name="Henrissat B."/>
            <person name="Kohler A."/>
            <person name="Grigoriev I.V."/>
            <person name="Martin F.M."/>
            <person name="Hacquard S."/>
        </authorList>
    </citation>
    <scope>NUCLEOTIDE SEQUENCE</scope>
    <source>
        <strain evidence="3">MPI-SDFR-AT-0120</strain>
    </source>
</reference>